<dbReference type="InterPro" id="IPR000801">
    <property type="entry name" value="Esterase-like"/>
</dbReference>
<sequence length="407" mass="46534">MKFFLLIIFLTLSSRYVNGQQQIPVSIGHTDTLHSVILNEKRALWIYAPPMDTAVFFKPGYPVLYVLDGENNFLSLMAMINQLSVINGNKVFPEMIIVGIINTPGNRTRDLTPSKNPIFGNSGGGENFTAFLEKELIPYIDKNYSAAPYRMLAGHSLGGLMVINTLVNHTSLFNAYVAIDPSMSYDQCKLLNSSKKILQKKKFTKTSLFLAAANTMTPGMDTAAARLDTAQVTQHIRAILNLSDQLTLITGHNLRWNFNYYPEEDHTSVPLIAEYDALKYIFQHYKFPQTQPVHQFFDKTYTAADLKKIINAHYQALSNEMGYVVRPSEQDLNRFGYIFTSEKDYSRAEMFFQLNIEYYPESFNTYDSMGDYYLSKDDVPAAISYFKKALKLKYRPDIKMKLEKLKQ</sequence>
<dbReference type="InterPro" id="IPR019734">
    <property type="entry name" value="TPR_rpt"/>
</dbReference>
<name>A0A327SET5_9SPHI</name>
<evidence type="ECO:0000256" key="1">
    <source>
        <dbReference type="ARBA" id="ARBA00005622"/>
    </source>
</evidence>
<reference evidence="4 5" key="1">
    <citation type="submission" date="2018-06" db="EMBL/GenBank/DDBJ databases">
        <title>Genomic Encyclopedia of Archaeal and Bacterial Type Strains, Phase II (KMG-II): from individual species to whole genera.</title>
        <authorList>
            <person name="Goeker M."/>
        </authorList>
    </citation>
    <scope>NUCLEOTIDE SEQUENCE [LARGE SCALE GENOMIC DNA]</scope>
    <source>
        <strain evidence="4 5">DSM 14825</strain>
    </source>
</reference>
<protein>
    <submittedName>
        <fullName evidence="4">Uncharacterized protein</fullName>
    </submittedName>
</protein>
<dbReference type="InterPro" id="IPR052558">
    <property type="entry name" value="Siderophore_Hydrolase_D"/>
</dbReference>
<comment type="similarity">
    <text evidence="1">Belongs to the esterase D family.</text>
</comment>
<dbReference type="Gene3D" id="3.40.50.1820">
    <property type="entry name" value="alpha/beta hydrolase"/>
    <property type="match status" value="1"/>
</dbReference>
<organism evidence="4 5">
    <name type="scientific">Pedobacter cryoconitis</name>
    <dbReference type="NCBI Taxonomy" id="188932"/>
    <lineage>
        <taxon>Bacteria</taxon>
        <taxon>Pseudomonadati</taxon>
        <taxon>Bacteroidota</taxon>
        <taxon>Sphingobacteriia</taxon>
        <taxon>Sphingobacteriales</taxon>
        <taxon>Sphingobacteriaceae</taxon>
        <taxon>Pedobacter</taxon>
    </lineage>
</organism>
<accession>A0A327SET5</accession>
<keyword evidence="3" id="KW-0802">TPR repeat</keyword>
<evidence type="ECO:0000256" key="2">
    <source>
        <dbReference type="ARBA" id="ARBA00022801"/>
    </source>
</evidence>
<dbReference type="AlphaFoldDB" id="A0A327SET5"/>
<dbReference type="SUPFAM" id="SSF53474">
    <property type="entry name" value="alpha/beta-Hydrolases"/>
    <property type="match status" value="1"/>
</dbReference>
<proteinExistence type="inferred from homology"/>
<gene>
    <name evidence="4" type="ORF">LY11_03549</name>
</gene>
<dbReference type="EMBL" id="QLLR01000020">
    <property type="protein sequence ID" value="RAJ27258.1"/>
    <property type="molecule type" value="Genomic_DNA"/>
</dbReference>
<dbReference type="InterPro" id="IPR029058">
    <property type="entry name" value="AB_hydrolase_fold"/>
</dbReference>
<dbReference type="Proteomes" id="UP000249754">
    <property type="component" value="Unassembled WGS sequence"/>
</dbReference>
<evidence type="ECO:0000256" key="3">
    <source>
        <dbReference type="PROSITE-ProRule" id="PRU00339"/>
    </source>
</evidence>
<dbReference type="Pfam" id="PF00756">
    <property type="entry name" value="Esterase"/>
    <property type="match status" value="1"/>
</dbReference>
<dbReference type="SUPFAM" id="SSF48452">
    <property type="entry name" value="TPR-like"/>
    <property type="match status" value="1"/>
</dbReference>
<dbReference type="InterPro" id="IPR011990">
    <property type="entry name" value="TPR-like_helical_dom_sf"/>
</dbReference>
<evidence type="ECO:0000313" key="5">
    <source>
        <dbReference type="Proteomes" id="UP000249754"/>
    </source>
</evidence>
<dbReference type="PANTHER" id="PTHR40841">
    <property type="entry name" value="SIDEROPHORE TRIACETYLFUSARININE C ESTERASE"/>
    <property type="match status" value="1"/>
</dbReference>
<dbReference type="PANTHER" id="PTHR40841:SF2">
    <property type="entry name" value="SIDEROPHORE-DEGRADING ESTERASE (EUROFUNG)"/>
    <property type="match status" value="1"/>
</dbReference>
<feature type="repeat" description="TPR" evidence="3">
    <location>
        <begin position="363"/>
        <end position="396"/>
    </location>
</feature>
<dbReference type="PROSITE" id="PS50005">
    <property type="entry name" value="TPR"/>
    <property type="match status" value="1"/>
</dbReference>
<comment type="caution">
    <text evidence="4">The sequence shown here is derived from an EMBL/GenBank/DDBJ whole genome shotgun (WGS) entry which is preliminary data.</text>
</comment>
<keyword evidence="2" id="KW-0378">Hydrolase</keyword>
<dbReference type="GO" id="GO:0016788">
    <property type="term" value="F:hydrolase activity, acting on ester bonds"/>
    <property type="evidence" value="ECO:0007669"/>
    <property type="project" value="TreeGrafter"/>
</dbReference>
<evidence type="ECO:0000313" key="4">
    <source>
        <dbReference type="EMBL" id="RAJ27258.1"/>
    </source>
</evidence>